<evidence type="ECO:0000313" key="3">
    <source>
        <dbReference type="Proteomes" id="UP000681340"/>
    </source>
</evidence>
<dbReference type="Gene3D" id="3.40.50.1820">
    <property type="entry name" value="alpha/beta hydrolase"/>
    <property type="match status" value="1"/>
</dbReference>
<dbReference type="Pfam" id="PF00561">
    <property type="entry name" value="Abhydrolase_1"/>
    <property type="match status" value="1"/>
</dbReference>
<protein>
    <recommendedName>
        <fullName evidence="1">AB hydrolase-1 domain-containing protein</fullName>
    </recommendedName>
</protein>
<sequence>MSLSGDSAAQETVRLRGNTPAMGETMVPANGVDLCLEAFGRRDDPAVLLIAGGARSMDWWEDGFCRRLADGGRFVIRYDHRDTGRSTSFPAGAPPYSQVDMAEDALGVLDAVGVARAHIVGLSLGGGLAQRLAVEDPPRLRTLTLMSTTPGLVDDPPVAAVRPQPPRTDFSDRAAAVDELVACVAAAGGPFTADTAHLRQLAERVFDRTTDPAAAYRNHWLAACGPPVRDRLGTVGVPTLVMHGTADPLLSMAHPAALAREIPDARLLPLPGVGHEFPPRAVWGVVIEEILRHTA</sequence>
<dbReference type="InterPro" id="IPR000073">
    <property type="entry name" value="AB_hydrolase_1"/>
</dbReference>
<dbReference type="GO" id="GO:0046503">
    <property type="term" value="P:glycerolipid catabolic process"/>
    <property type="evidence" value="ECO:0007669"/>
    <property type="project" value="TreeGrafter"/>
</dbReference>
<gene>
    <name evidence="2" type="ORF">Aau02nite_76170</name>
</gene>
<dbReference type="Proteomes" id="UP000681340">
    <property type="component" value="Unassembled WGS sequence"/>
</dbReference>
<dbReference type="PANTHER" id="PTHR43433:SF5">
    <property type="entry name" value="AB HYDROLASE-1 DOMAIN-CONTAINING PROTEIN"/>
    <property type="match status" value="1"/>
</dbReference>
<evidence type="ECO:0000259" key="1">
    <source>
        <dbReference type="Pfam" id="PF00561"/>
    </source>
</evidence>
<evidence type="ECO:0000313" key="2">
    <source>
        <dbReference type="EMBL" id="GIM77484.1"/>
    </source>
</evidence>
<organism evidence="2 3">
    <name type="scientific">Actinoplanes auranticolor</name>
    <dbReference type="NCBI Taxonomy" id="47988"/>
    <lineage>
        <taxon>Bacteria</taxon>
        <taxon>Bacillati</taxon>
        <taxon>Actinomycetota</taxon>
        <taxon>Actinomycetes</taxon>
        <taxon>Micromonosporales</taxon>
        <taxon>Micromonosporaceae</taxon>
        <taxon>Actinoplanes</taxon>
    </lineage>
</organism>
<dbReference type="EMBL" id="BOQL01000066">
    <property type="protein sequence ID" value="GIM77484.1"/>
    <property type="molecule type" value="Genomic_DNA"/>
</dbReference>
<dbReference type="GO" id="GO:0004806">
    <property type="term" value="F:triacylglycerol lipase activity"/>
    <property type="evidence" value="ECO:0007669"/>
    <property type="project" value="TreeGrafter"/>
</dbReference>
<dbReference type="PANTHER" id="PTHR43433">
    <property type="entry name" value="HYDROLASE, ALPHA/BETA FOLD FAMILY PROTEIN"/>
    <property type="match status" value="1"/>
</dbReference>
<dbReference type="PRINTS" id="PR00111">
    <property type="entry name" value="ABHYDROLASE"/>
</dbReference>
<accession>A0A919VSR9</accession>
<keyword evidence="3" id="KW-1185">Reference proteome</keyword>
<reference evidence="2" key="1">
    <citation type="submission" date="2021-03" db="EMBL/GenBank/DDBJ databases">
        <title>Whole genome shotgun sequence of Actinoplanes auranticolor NBRC 12245.</title>
        <authorList>
            <person name="Komaki H."/>
            <person name="Tamura T."/>
        </authorList>
    </citation>
    <scope>NUCLEOTIDE SEQUENCE</scope>
    <source>
        <strain evidence="2">NBRC 12245</strain>
    </source>
</reference>
<dbReference type="RefSeq" id="WP_246595741.1">
    <property type="nucleotide sequence ID" value="NZ_BAABEA010000047.1"/>
</dbReference>
<dbReference type="InterPro" id="IPR050471">
    <property type="entry name" value="AB_hydrolase"/>
</dbReference>
<feature type="domain" description="AB hydrolase-1" evidence="1">
    <location>
        <begin position="45"/>
        <end position="276"/>
    </location>
</feature>
<name>A0A919VSR9_9ACTN</name>
<proteinExistence type="predicted"/>
<dbReference type="InterPro" id="IPR029058">
    <property type="entry name" value="AB_hydrolase_fold"/>
</dbReference>
<dbReference type="AlphaFoldDB" id="A0A919VSR9"/>
<comment type="caution">
    <text evidence="2">The sequence shown here is derived from an EMBL/GenBank/DDBJ whole genome shotgun (WGS) entry which is preliminary data.</text>
</comment>
<dbReference type="SUPFAM" id="SSF53474">
    <property type="entry name" value="alpha/beta-Hydrolases"/>
    <property type="match status" value="1"/>
</dbReference>